<dbReference type="GO" id="GO:0016746">
    <property type="term" value="F:acyltransferase activity"/>
    <property type="evidence" value="ECO:0007669"/>
    <property type="project" value="UniProtKB-KW"/>
</dbReference>
<evidence type="ECO:0000256" key="2">
    <source>
        <dbReference type="ARBA" id="ARBA00023315"/>
    </source>
</evidence>
<dbReference type="InterPro" id="IPR029058">
    <property type="entry name" value="AB_hydrolase_fold"/>
</dbReference>
<dbReference type="GO" id="GO:0016787">
    <property type="term" value="F:hydrolase activity"/>
    <property type="evidence" value="ECO:0007669"/>
    <property type="project" value="UniProtKB-KW"/>
</dbReference>
<keyword evidence="2" id="KW-0012">Acyltransferase</keyword>
<dbReference type="GO" id="GO:0042619">
    <property type="term" value="P:poly-hydroxybutyrate biosynthetic process"/>
    <property type="evidence" value="ECO:0007669"/>
    <property type="project" value="InterPro"/>
</dbReference>
<dbReference type="PANTHER" id="PTHR36837:SF5">
    <property type="entry name" value="POLY-3-HYDROXYBUTYRATE SYNTHASE"/>
    <property type="match status" value="1"/>
</dbReference>
<evidence type="ECO:0000259" key="3">
    <source>
        <dbReference type="Pfam" id="PF07167"/>
    </source>
</evidence>
<protein>
    <submittedName>
        <fullName evidence="5">Alpha/beta fold hydrolase</fullName>
    </submittedName>
</protein>
<dbReference type="EMBL" id="DTQM01000248">
    <property type="protein sequence ID" value="HGC44152.1"/>
    <property type="molecule type" value="Genomic_DNA"/>
</dbReference>
<accession>A0A8J4M6U0</accession>
<evidence type="ECO:0000259" key="4">
    <source>
        <dbReference type="Pfam" id="PF12551"/>
    </source>
</evidence>
<dbReference type="InterPro" id="IPR051321">
    <property type="entry name" value="PHA/PHB_synthase"/>
</dbReference>
<dbReference type="AlphaFoldDB" id="A0A8J4M6U0"/>
<organism evidence="5">
    <name type="scientific">Acidicaldus sp</name>
    <dbReference type="NCBI Taxonomy" id="1872105"/>
    <lineage>
        <taxon>Bacteria</taxon>
        <taxon>Pseudomonadati</taxon>
        <taxon>Pseudomonadota</taxon>
        <taxon>Alphaproteobacteria</taxon>
        <taxon>Acetobacterales</taxon>
        <taxon>Acetobacteraceae</taxon>
        <taxon>Acidicaldus</taxon>
    </lineage>
</organism>
<proteinExistence type="predicted"/>
<name>A0A8J4M6U0_9PROT</name>
<comment type="caution">
    <text evidence="5">The sequence shown here is derived from an EMBL/GenBank/DDBJ whole genome shotgun (WGS) entry which is preliminary data.</text>
</comment>
<feature type="domain" description="Poly-beta-hydroxybutyrate polymerase N-terminal" evidence="4">
    <location>
        <begin position="31"/>
        <end position="70"/>
    </location>
</feature>
<dbReference type="InterPro" id="IPR010941">
    <property type="entry name" value="PhaC_N"/>
</dbReference>
<evidence type="ECO:0000256" key="1">
    <source>
        <dbReference type="ARBA" id="ARBA00022679"/>
    </source>
</evidence>
<feature type="domain" description="Poly-beta-hydroxybutyrate polymerase N-terminal" evidence="3">
    <location>
        <begin position="103"/>
        <end position="268"/>
    </location>
</feature>
<dbReference type="Pfam" id="PF12551">
    <property type="entry name" value="PHBC_N"/>
    <property type="match status" value="1"/>
</dbReference>
<dbReference type="InterPro" id="IPR022211">
    <property type="entry name" value="PHBC_N"/>
</dbReference>
<evidence type="ECO:0000313" key="5">
    <source>
        <dbReference type="EMBL" id="HGC44152.1"/>
    </source>
</evidence>
<dbReference type="Pfam" id="PF07167">
    <property type="entry name" value="PhaC_N"/>
    <property type="match status" value="1"/>
</dbReference>
<dbReference type="PANTHER" id="PTHR36837">
    <property type="entry name" value="POLY(3-HYDROXYALKANOATE) POLYMERASE SUBUNIT PHAC"/>
    <property type="match status" value="1"/>
</dbReference>
<dbReference type="Gene3D" id="3.40.50.1820">
    <property type="entry name" value="alpha/beta hydrolase"/>
    <property type="match status" value="1"/>
</dbReference>
<gene>
    <name evidence="5" type="ORF">ENY07_13180</name>
</gene>
<reference evidence="5" key="1">
    <citation type="journal article" date="2020" name="mSystems">
        <title>Genome- and Community-Level Interaction Insights into Carbon Utilization and Element Cycling Functions of Hydrothermarchaeota in Hydrothermal Sediment.</title>
        <authorList>
            <person name="Zhou Z."/>
            <person name="Liu Y."/>
            <person name="Xu W."/>
            <person name="Pan J."/>
            <person name="Luo Z.H."/>
            <person name="Li M."/>
        </authorList>
    </citation>
    <scope>NUCLEOTIDE SEQUENCE</scope>
    <source>
        <strain evidence="5">SpSt-997</strain>
    </source>
</reference>
<keyword evidence="5" id="KW-0378">Hydrolase</keyword>
<sequence>MNQISPPSRAAALPPDAPAASPALPAIPGAVELDRMIHAAEARLTGGFSPVAIGLAGFDWWVHLLNRPARRAELARHAVEEWVMLWRDASGLGGERVNPGATDHRFVHPGWREPPFSLFEQGFLRMERWWDEATQALRGVDPGNRRLVSFLMRQALDVFSPSNMPLLNPEVFEATVRSGGTNFLAGWRNLLADTTDALAGSARLPLRVGKDIAATPGKVVFRNELMELIQYRPSTPEVRPEPVLIVPAWIMKYYILDLSPQNSLIRYLVGEGHTVFCISWRNPGKEQRDLGMEDYRLRGVMAALDAVNAICGSRAVHACGYCLGGTLLAIAAAAMARDNDTRLASVTLFAAQTDFTEAGELQLFITESQLAFLEDLMWQEGYLDNRQMAGAFQLLRSRDLIWSRLVKEYLLGVREHPNDLMAWNADTTRMPYRMHSEYLRWLFLNNDLAEGRLMAGGRPVSVGDIAVPFFVVGTESDHVAPWRSVYKIHLLNEGDITFALTSGGHNAGIVSEPGHPRRHFRLQQRLPGAHYLGPEQWLETTTAHEGSWWPQWTLWLAAHSGPPGPAPALGNAKAGYPAGLDAPGSYVLQP</sequence>
<dbReference type="SUPFAM" id="SSF53474">
    <property type="entry name" value="alpha/beta-Hydrolases"/>
    <property type="match status" value="1"/>
</dbReference>
<keyword evidence="1" id="KW-0808">Transferase</keyword>